<dbReference type="OrthoDB" id="9791276at2"/>
<feature type="domain" description="Isochorismatase-like" evidence="2">
    <location>
        <begin position="22"/>
        <end position="163"/>
    </location>
</feature>
<dbReference type="PANTHER" id="PTHR43540">
    <property type="entry name" value="PEROXYUREIDOACRYLATE/UREIDOACRYLATE AMIDOHYDROLASE-RELATED"/>
    <property type="match status" value="1"/>
</dbReference>
<proteinExistence type="predicted"/>
<protein>
    <submittedName>
        <fullName evidence="3">Isochorismatase hydrolase</fullName>
    </submittedName>
</protein>
<evidence type="ECO:0000313" key="3">
    <source>
        <dbReference type="EMBL" id="ACL09179.1"/>
    </source>
</evidence>
<dbReference type="KEGG" id="dvm:DvMF_2236"/>
<dbReference type="CDD" id="cd01014">
    <property type="entry name" value="nicotinamidase_related"/>
    <property type="match status" value="1"/>
</dbReference>
<dbReference type="eggNOG" id="COG1335">
    <property type="taxonomic scope" value="Bacteria"/>
</dbReference>
<sequence>MSSTSASTPTATPTAPATPPVTALVLVDIQRDYFPGGRMALPDAENAGRRAAEVLARCRAAAMPIIHIRHESIRPGSTFFLPGTEGADIHPLVAPLPGEAVLTKHFPNSFRDTALLHHLRAIGATDLVVVGMMTHMCIDTTVRAAFDHGFRCRVAGDATASPALAYGGTQVDADTVRATFLAALNGVFAEVTGAAHLAV</sequence>
<accession>B8DQR0</accession>
<dbReference type="Gene3D" id="3.40.50.850">
    <property type="entry name" value="Isochorismatase-like"/>
    <property type="match status" value="1"/>
</dbReference>
<organism evidence="3">
    <name type="scientific">Nitratidesulfovibrio vulgaris (strain DSM 19637 / Miyazaki F)</name>
    <name type="common">Desulfovibrio vulgaris</name>
    <dbReference type="NCBI Taxonomy" id="883"/>
    <lineage>
        <taxon>Bacteria</taxon>
        <taxon>Pseudomonadati</taxon>
        <taxon>Thermodesulfobacteriota</taxon>
        <taxon>Desulfovibrionia</taxon>
        <taxon>Desulfovibrionales</taxon>
        <taxon>Desulfovibrionaceae</taxon>
        <taxon>Nitratidesulfovibrio</taxon>
    </lineage>
</organism>
<dbReference type="InterPro" id="IPR036380">
    <property type="entry name" value="Isochorismatase-like_sf"/>
</dbReference>
<evidence type="ECO:0000259" key="2">
    <source>
        <dbReference type="Pfam" id="PF00857"/>
    </source>
</evidence>
<dbReference type="EMBL" id="CP001197">
    <property type="protein sequence ID" value="ACL09179.1"/>
    <property type="molecule type" value="Genomic_DNA"/>
</dbReference>
<dbReference type="HOGENOM" id="CLU_068979_5_1_7"/>
<reference evidence="3" key="1">
    <citation type="submission" date="2008-10" db="EMBL/GenBank/DDBJ databases">
        <title>Complete sequence of Desulfovibrio vulgaris str. 'Miyazaki F'.</title>
        <authorList>
            <person name="Lucas S."/>
            <person name="Copeland A."/>
            <person name="Lapidus A."/>
            <person name="Glavina del Rio T."/>
            <person name="Dalin E."/>
            <person name="Tice H."/>
            <person name="Bruce D."/>
            <person name="Goodwin L."/>
            <person name="Pitluck S."/>
            <person name="Sims D."/>
            <person name="Brettin T."/>
            <person name="Detter J.C."/>
            <person name="Han C."/>
            <person name="Larimer F."/>
            <person name="Land M."/>
            <person name="Hauser L."/>
            <person name="Kyrpides N."/>
            <person name="Mikhailova N."/>
            <person name="Hazen T.C."/>
            <person name="Richardson P."/>
        </authorList>
    </citation>
    <scope>NUCLEOTIDE SEQUENCE</scope>
    <source>
        <strain evidence="3">Miyazaki F</strain>
    </source>
</reference>
<dbReference type="STRING" id="883.DvMF_2236"/>
<dbReference type="PANTHER" id="PTHR43540:SF1">
    <property type="entry name" value="ISOCHORISMATASE HYDROLASE"/>
    <property type="match status" value="1"/>
</dbReference>
<keyword evidence="1 3" id="KW-0378">Hydrolase</keyword>
<dbReference type="Pfam" id="PF00857">
    <property type="entry name" value="Isochorismatase"/>
    <property type="match status" value="1"/>
</dbReference>
<gene>
    <name evidence="3" type="ordered locus">DvMF_2236</name>
</gene>
<dbReference type="GO" id="GO:0016787">
    <property type="term" value="F:hydrolase activity"/>
    <property type="evidence" value="ECO:0007669"/>
    <property type="project" value="UniProtKB-KW"/>
</dbReference>
<dbReference type="AlphaFoldDB" id="B8DQR0"/>
<dbReference type="InterPro" id="IPR000868">
    <property type="entry name" value="Isochorismatase-like_dom"/>
</dbReference>
<evidence type="ECO:0000256" key="1">
    <source>
        <dbReference type="ARBA" id="ARBA00022801"/>
    </source>
</evidence>
<dbReference type="InterPro" id="IPR050272">
    <property type="entry name" value="Isochorismatase-like_hydrls"/>
</dbReference>
<dbReference type="SUPFAM" id="SSF52499">
    <property type="entry name" value="Isochorismatase-like hydrolases"/>
    <property type="match status" value="1"/>
</dbReference>
<name>B8DQR0_NITV9</name>